<dbReference type="InterPro" id="IPR014729">
    <property type="entry name" value="Rossmann-like_a/b/a_fold"/>
</dbReference>
<proteinExistence type="inferred from homology"/>
<evidence type="ECO:0000313" key="3">
    <source>
        <dbReference type="EMBL" id="RKR76153.1"/>
    </source>
</evidence>
<protein>
    <submittedName>
        <fullName evidence="3">Nucleotide-binding universal stress UspA family protein</fullName>
    </submittedName>
</protein>
<dbReference type="AlphaFoldDB" id="A0A495IJL5"/>
<dbReference type="Proteomes" id="UP000280008">
    <property type="component" value="Unassembled WGS sequence"/>
</dbReference>
<dbReference type="CDD" id="cd00293">
    <property type="entry name" value="USP-like"/>
    <property type="match status" value="1"/>
</dbReference>
<evidence type="ECO:0000256" key="1">
    <source>
        <dbReference type="ARBA" id="ARBA00008791"/>
    </source>
</evidence>
<dbReference type="PANTHER" id="PTHR46268">
    <property type="entry name" value="STRESS RESPONSE PROTEIN NHAX"/>
    <property type="match status" value="1"/>
</dbReference>
<evidence type="ECO:0000259" key="2">
    <source>
        <dbReference type="Pfam" id="PF00582"/>
    </source>
</evidence>
<reference evidence="3 4" key="1">
    <citation type="submission" date="2018-10" db="EMBL/GenBank/DDBJ databases">
        <title>Sequencing the genomes of 1000 actinobacteria strains.</title>
        <authorList>
            <person name="Klenk H.-P."/>
        </authorList>
    </citation>
    <scope>NUCLEOTIDE SEQUENCE [LARGE SCALE GENOMIC DNA]</scope>
    <source>
        <strain evidence="3 4">DSM 17894</strain>
    </source>
</reference>
<comment type="similarity">
    <text evidence="1">Belongs to the universal stress protein A family.</text>
</comment>
<evidence type="ECO:0000313" key="4">
    <source>
        <dbReference type="Proteomes" id="UP000280008"/>
    </source>
</evidence>
<keyword evidence="4" id="KW-1185">Reference proteome</keyword>
<organism evidence="3 4">
    <name type="scientific">Frondihabitans australicus</name>
    <dbReference type="NCBI Taxonomy" id="386892"/>
    <lineage>
        <taxon>Bacteria</taxon>
        <taxon>Bacillati</taxon>
        <taxon>Actinomycetota</taxon>
        <taxon>Actinomycetes</taxon>
        <taxon>Micrococcales</taxon>
        <taxon>Microbacteriaceae</taxon>
        <taxon>Frondihabitans</taxon>
    </lineage>
</organism>
<sequence length="167" mass="17674">MSNPLIVVGVTSHQSSAVIDQALVFARKFDATLLCVHVDASRFVVETRDDGTVVAAPYDPDAGEAIDEVMDPAIVERAGAQAAAASTLIEFLETAGDPARTLGRIADERDAALIVVGARRASLGGSIREFFARSVAANLTHRQTRPVVVVPVETVGPKDALPWDEAR</sequence>
<dbReference type="PANTHER" id="PTHR46268:SF6">
    <property type="entry name" value="UNIVERSAL STRESS PROTEIN UP12"/>
    <property type="match status" value="1"/>
</dbReference>
<name>A0A495IJL5_9MICO</name>
<gene>
    <name evidence="3" type="ORF">C8E83_3318</name>
</gene>
<dbReference type="SUPFAM" id="SSF52402">
    <property type="entry name" value="Adenine nucleotide alpha hydrolases-like"/>
    <property type="match status" value="1"/>
</dbReference>
<dbReference type="Gene3D" id="3.40.50.620">
    <property type="entry name" value="HUPs"/>
    <property type="match status" value="1"/>
</dbReference>
<dbReference type="EMBL" id="RBKS01000001">
    <property type="protein sequence ID" value="RKR76153.1"/>
    <property type="molecule type" value="Genomic_DNA"/>
</dbReference>
<dbReference type="Pfam" id="PF00582">
    <property type="entry name" value="Usp"/>
    <property type="match status" value="1"/>
</dbReference>
<dbReference type="InterPro" id="IPR006016">
    <property type="entry name" value="UspA"/>
</dbReference>
<comment type="caution">
    <text evidence="3">The sequence shown here is derived from an EMBL/GenBank/DDBJ whole genome shotgun (WGS) entry which is preliminary data.</text>
</comment>
<accession>A0A495IJL5</accession>
<feature type="domain" description="UspA" evidence="2">
    <location>
        <begin position="6"/>
        <end position="151"/>
    </location>
</feature>
<dbReference type="RefSeq" id="WP_170159976.1">
    <property type="nucleotide sequence ID" value="NZ_RBKS01000001.1"/>
</dbReference>